<accession>A0A7W4YGM7</accession>
<proteinExistence type="predicted"/>
<dbReference type="AlphaFoldDB" id="A0A7W4YGM7"/>
<evidence type="ECO:0000313" key="4">
    <source>
        <dbReference type="Proteomes" id="UP000538196"/>
    </source>
</evidence>
<sequence length="283" mass="30912">MHWMTLLDQLGGAATTRRLRAAGASERALALAMADGLLIRPRRGVYGRPDLSPQALSALRIGGRLSCVSAARSYGLWGGTDGRLHVTLPSHAGRAGEADVRHWETSEPHPELWRVSFEDCLRSAVRCADEETAVAVLDTALSSGRVAPARLTRIFAEEPFRVRTIAARARPGSDSGVESILRQRLQARGHLIEQQIAVPGVGRVDLRVGGFLHVEVDGYAYHSDPAAFERDRLRDTALELQGRRRLRFTARQVLENADAVVATIENIVTATEETSSGSTPKRR</sequence>
<organism evidence="3 4">
    <name type="scientific">Leifsonia aquatica</name>
    <name type="common">Corynebacterium aquaticum</name>
    <dbReference type="NCBI Taxonomy" id="144185"/>
    <lineage>
        <taxon>Bacteria</taxon>
        <taxon>Bacillati</taxon>
        <taxon>Actinomycetota</taxon>
        <taxon>Actinomycetes</taxon>
        <taxon>Micrococcales</taxon>
        <taxon>Microbacteriaceae</taxon>
        <taxon>Leifsonia</taxon>
    </lineage>
</organism>
<gene>
    <name evidence="3" type="ORF">FHX33_000155</name>
</gene>
<dbReference type="SUPFAM" id="SSF52980">
    <property type="entry name" value="Restriction endonuclease-like"/>
    <property type="match status" value="1"/>
</dbReference>
<evidence type="ECO:0000259" key="2">
    <source>
        <dbReference type="Pfam" id="PF13338"/>
    </source>
</evidence>
<keyword evidence="4" id="KW-1185">Reference proteome</keyword>
<dbReference type="Pfam" id="PF13338">
    <property type="entry name" value="AbiEi_4"/>
    <property type="match status" value="1"/>
</dbReference>
<feature type="domain" description="DUF559" evidence="1">
    <location>
        <begin position="213"/>
        <end position="266"/>
    </location>
</feature>
<dbReference type="RefSeq" id="WP_021765145.1">
    <property type="nucleotide sequence ID" value="NZ_JACHVP010000001.1"/>
</dbReference>
<comment type="caution">
    <text evidence="3">The sequence shown here is derived from an EMBL/GenBank/DDBJ whole genome shotgun (WGS) entry which is preliminary data.</text>
</comment>
<dbReference type="Gene3D" id="3.40.960.10">
    <property type="entry name" value="VSR Endonuclease"/>
    <property type="match status" value="1"/>
</dbReference>
<dbReference type="GO" id="GO:0004519">
    <property type="term" value="F:endonuclease activity"/>
    <property type="evidence" value="ECO:0007669"/>
    <property type="project" value="UniProtKB-KW"/>
</dbReference>
<keyword evidence="3" id="KW-0378">Hydrolase</keyword>
<evidence type="ECO:0000313" key="3">
    <source>
        <dbReference type="EMBL" id="MBB2965423.1"/>
    </source>
</evidence>
<dbReference type="InterPro" id="IPR007569">
    <property type="entry name" value="DUF559"/>
</dbReference>
<evidence type="ECO:0000259" key="1">
    <source>
        <dbReference type="Pfam" id="PF04480"/>
    </source>
</evidence>
<dbReference type="Proteomes" id="UP000538196">
    <property type="component" value="Unassembled WGS sequence"/>
</dbReference>
<dbReference type="InterPro" id="IPR025159">
    <property type="entry name" value="AbiEi_N"/>
</dbReference>
<feature type="domain" description="AbiEi antitoxin N-terminal" evidence="2">
    <location>
        <begin position="5"/>
        <end position="48"/>
    </location>
</feature>
<keyword evidence="3" id="KW-0255">Endonuclease</keyword>
<keyword evidence="3" id="KW-0540">Nuclease</keyword>
<dbReference type="Pfam" id="PF04480">
    <property type="entry name" value="DUF559"/>
    <property type="match status" value="1"/>
</dbReference>
<dbReference type="EMBL" id="JACHVP010000001">
    <property type="protein sequence ID" value="MBB2965423.1"/>
    <property type="molecule type" value="Genomic_DNA"/>
</dbReference>
<protein>
    <submittedName>
        <fullName evidence="3">Very-short-patch-repair endonuclease</fullName>
    </submittedName>
</protein>
<dbReference type="InterPro" id="IPR011335">
    <property type="entry name" value="Restrct_endonuc-II-like"/>
</dbReference>
<reference evidence="3 4" key="1">
    <citation type="submission" date="2020-08" db="EMBL/GenBank/DDBJ databases">
        <title>Sequencing the genomes of 1000 actinobacteria strains.</title>
        <authorList>
            <person name="Klenk H.-P."/>
        </authorList>
    </citation>
    <scope>NUCLEOTIDE SEQUENCE [LARGE SCALE GENOMIC DNA]</scope>
    <source>
        <strain evidence="3 4">DSM 20146</strain>
    </source>
</reference>
<name>A0A7W4YGM7_LEIAQ</name>